<dbReference type="AlphaFoldDB" id="A0AA39FUE3"/>
<keyword evidence="2" id="KW-1185">Reference proteome</keyword>
<gene>
    <name evidence="1" type="ORF">PV328_000044</name>
</gene>
<comment type="caution">
    <text evidence="1">The sequence shown here is derived from an EMBL/GenBank/DDBJ whole genome shotgun (WGS) entry which is preliminary data.</text>
</comment>
<organism evidence="1 2">
    <name type="scientific">Microctonus aethiopoides</name>
    <dbReference type="NCBI Taxonomy" id="144406"/>
    <lineage>
        <taxon>Eukaryota</taxon>
        <taxon>Metazoa</taxon>
        <taxon>Ecdysozoa</taxon>
        <taxon>Arthropoda</taxon>
        <taxon>Hexapoda</taxon>
        <taxon>Insecta</taxon>
        <taxon>Pterygota</taxon>
        <taxon>Neoptera</taxon>
        <taxon>Endopterygota</taxon>
        <taxon>Hymenoptera</taxon>
        <taxon>Apocrita</taxon>
        <taxon>Ichneumonoidea</taxon>
        <taxon>Braconidae</taxon>
        <taxon>Euphorinae</taxon>
        <taxon>Microctonus</taxon>
    </lineage>
</organism>
<reference evidence="1" key="1">
    <citation type="journal article" date="2023" name="bioRxiv">
        <title>Scaffold-level genome assemblies of two parasitoid biocontrol wasps reveal the parthenogenesis mechanism and an associated novel virus.</title>
        <authorList>
            <person name="Inwood S."/>
            <person name="Skelly J."/>
            <person name="Guhlin J."/>
            <person name="Harrop T."/>
            <person name="Goldson S."/>
            <person name="Dearden P."/>
        </authorList>
    </citation>
    <scope>NUCLEOTIDE SEQUENCE</scope>
    <source>
        <strain evidence="1">Irish</strain>
        <tissue evidence="1">Whole body</tissue>
    </source>
</reference>
<evidence type="ECO:0000313" key="1">
    <source>
        <dbReference type="EMBL" id="KAK0175843.1"/>
    </source>
</evidence>
<dbReference type="Proteomes" id="UP001168990">
    <property type="component" value="Unassembled WGS sequence"/>
</dbReference>
<dbReference type="EMBL" id="JAQQBS010000001">
    <property type="protein sequence ID" value="KAK0175843.1"/>
    <property type="molecule type" value="Genomic_DNA"/>
</dbReference>
<accession>A0AA39FUE3</accession>
<proteinExistence type="predicted"/>
<sequence>MTIVPLSNLNAISALYENHFALHKLKAIRKSLRALISDNEPTSVTSVKENLTTIRNSKPRANRKKKQVKNFNNKRRRKRGKLNEIFLLNRASVGGIYNVEV</sequence>
<name>A0AA39FUE3_9HYME</name>
<evidence type="ECO:0000313" key="2">
    <source>
        <dbReference type="Proteomes" id="UP001168990"/>
    </source>
</evidence>
<reference evidence="1" key="2">
    <citation type="submission" date="2023-03" db="EMBL/GenBank/DDBJ databases">
        <authorList>
            <person name="Inwood S.N."/>
            <person name="Skelly J.G."/>
            <person name="Guhlin J."/>
            <person name="Harrop T.W.R."/>
            <person name="Goldson S.G."/>
            <person name="Dearden P.K."/>
        </authorList>
    </citation>
    <scope>NUCLEOTIDE SEQUENCE</scope>
    <source>
        <strain evidence="1">Irish</strain>
        <tissue evidence="1">Whole body</tissue>
    </source>
</reference>
<protein>
    <submittedName>
        <fullName evidence="1">Uncharacterized protein</fullName>
    </submittedName>
</protein>